<keyword evidence="2" id="KW-0472">Membrane</keyword>
<evidence type="ECO:0000256" key="2">
    <source>
        <dbReference type="SAM" id="Phobius"/>
    </source>
</evidence>
<dbReference type="AlphaFoldDB" id="A0A1B1E787"/>
<feature type="transmembrane region" description="Helical" evidence="2">
    <location>
        <begin position="487"/>
        <end position="506"/>
    </location>
</feature>
<dbReference type="VEuPathDB" id="PlasmoDB:PCOAH_00053190"/>
<evidence type="ECO:0000313" key="4">
    <source>
        <dbReference type="Proteomes" id="UP000092716"/>
    </source>
</evidence>
<dbReference type="EMBL" id="CP016252">
    <property type="protein sequence ID" value="ANQ10843.1"/>
    <property type="molecule type" value="Genomic_DNA"/>
</dbReference>
<reference evidence="4" key="1">
    <citation type="submission" date="2016-06" db="EMBL/GenBank/DDBJ databases">
        <title>First high quality genome sequence of Plasmodium coatneyi using continuous long reads from single molecule, real-time sequencing.</title>
        <authorList>
            <person name="Chien J.-T."/>
            <person name="Pakala S.B."/>
            <person name="Geraldo J.A."/>
            <person name="Lapp S.A."/>
            <person name="Barnwell J.W."/>
            <person name="Kissinger J.C."/>
            <person name="Galinski M.R."/>
            <person name="Humphrey J.C."/>
        </authorList>
    </citation>
    <scope>NUCLEOTIDE SEQUENCE [LARGE SCALE GENOMIC DNA]</scope>
    <source>
        <strain evidence="4">Hackeri</strain>
    </source>
</reference>
<dbReference type="KEGG" id="pcot:PCOAH_00053190"/>
<protein>
    <submittedName>
        <fullName evidence="3">KIR protein</fullName>
    </submittedName>
</protein>
<dbReference type="InterPro" id="IPR008780">
    <property type="entry name" value="Plasmodium_Vir"/>
</dbReference>
<feature type="non-terminal residue" evidence="3">
    <location>
        <position position="1"/>
    </location>
</feature>
<dbReference type="GeneID" id="30912053"/>
<evidence type="ECO:0000256" key="1">
    <source>
        <dbReference type="SAM" id="MobiDB-lite"/>
    </source>
</evidence>
<sequence>VQFPGRVISNVDFYNKFNTGKYGNSYDSIWPHGWQNKLDNVLQKNSGPYGVKGKIVKAYYYASKMKEDHPEDDTPCKFFYYWVGNFVSHEPDTTELSNVLKKVYGALTDTPYKNKCSVIYPDNDIWGKFDRMKELHNFSYDYGTIRSTVEKCNPEDYSKYLAYLHGIASSCKLVGTDCSEGQERSPHCGDFNKKYKDYCENEQPKLISLLSKCSPPKPKPNPNPNQAGSSGSFSDADVSGECELDDLPSKEAYRKFDEGEEGAVHGTTECTVGTVKAKLDTALKSYPNIKNNAENIAKAWCKIINGAQDQGGRGKKVDGPPYYLFHYWLGEKAWDSVDGNNPFKEIIGNIYLALGDGFNNIIRDRLCEDIDKVPFTQLKRVFEYSVDYSTIEACIEKFQTCGFNCTEMYSEYLNAAVSAHDGIREYCTQGKNFKNICCTHLQRMFDQSGGSNIPEPSELKSQLESLQKATVPEKETISSTTTSNTPAVASSTIALIGIPALGFYLYKVITTMRTQCKI</sequence>
<keyword evidence="2" id="KW-0812">Transmembrane</keyword>
<evidence type="ECO:0000313" key="3">
    <source>
        <dbReference type="EMBL" id="ANQ10843.1"/>
    </source>
</evidence>
<keyword evidence="2" id="KW-1133">Transmembrane helix</keyword>
<proteinExistence type="predicted"/>
<dbReference type="RefSeq" id="XP_019917538.1">
    <property type="nucleotide sequence ID" value="XM_020062099.1"/>
</dbReference>
<feature type="region of interest" description="Disordered" evidence="1">
    <location>
        <begin position="211"/>
        <end position="238"/>
    </location>
</feature>
<name>A0A1B1E787_9APIC</name>
<accession>A0A1B1E787</accession>
<organism evidence="3 4">
    <name type="scientific">Plasmodium coatneyi</name>
    <dbReference type="NCBI Taxonomy" id="208452"/>
    <lineage>
        <taxon>Eukaryota</taxon>
        <taxon>Sar</taxon>
        <taxon>Alveolata</taxon>
        <taxon>Apicomplexa</taxon>
        <taxon>Aconoidasida</taxon>
        <taxon>Haemosporida</taxon>
        <taxon>Plasmodiidae</taxon>
        <taxon>Plasmodium</taxon>
    </lineage>
</organism>
<gene>
    <name evidence="3" type="ORF">PCOAH_00053190</name>
</gene>
<dbReference type="Proteomes" id="UP000092716">
    <property type="component" value="Chromosome 14"/>
</dbReference>
<keyword evidence="4" id="KW-1185">Reference proteome</keyword>
<dbReference type="Pfam" id="PF05795">
    <property type="entry name" value="Plasmodium_Vir"/>
    <property type="match status" value="2"/>
</dbReference>